<evidence type="ECO:0000256" key="4">
    <source>
        <dbReference type="ARBA" id="ARBA00023163"/>
    </source>
</evidence>
<feature type="domain" description="HTH lysR-type" evidence="5">
    <location>
        <begin position="11"/>
        <end position="68"/>
    </location>
</feature>
<keyword evidence="4" id="KW-0804">Transcription</keyword>
<evidence type="ECO:0000256" key="2">
    <source>
        <dbReference type="ARBA" id="ARBA00023015"/>
    </source>
</evidence>
<dbReference type="Pfam" id="PF03466">
    <property type="entry name" value="LysR_substrate"/>
    <property type="match status" value="1"/>
</dbReference>
<dbReference type="EMBL" id="CP022605">
    <property type="protein sequence ID" value="ASV88395.1"/>
    <property type="molecule type" value="Genomic_DNA"/>
</dbReference>
<protein>
    <submittedName>
        <fullName evidence="6">LysR substrate binding domain protein</fullName>
    </submittedName>
</protein>
<dbReference type="PANTHER" id="PTHR30537:SF74">
    <property type="entry name" value="HTH-TYPE TRANSCRIPTIONAL REGULATOR TRPI"/>
    <property type="match status" value="1"/>
</dbReference>
<dbReference type="PROSITE" id="PS50931">
    <property type="entry name" value="HTH_LYSR"/>
    <property type="match status" value="1"/>
</dbReference>
<dbReference type="GO" id="GO:0043565">
    <property type="term" value="F:sequence-specific DNA binding"/>
    <property type="evidence" value="ECO:0007669"/>
    <property type="project" value="TreeGrafter"/>
</dbReference>
<evidence type="ECO:0000313" key="7">
    <source>
        <dbReference type="Proteomes" id="UP000215256"/>
    </source>
</evidence>
<dbReference type="AlphaFoldDB" id="A0A248UNU3"/>
<dbReference type="InterPro" id="IPR058163">
    <property type="entry name" value="LysR-type_TF_proteobact-type"/>
</dbReference>
<proteinExistence type="inferred from homology"/>
<dbReference type="InterPro" id="IPR036390">
    <property type="entry name" value="WH_DNA-bd_sf"/>
</dbReference>
<accession>A0A248UNU3</accession>
<keyword evidence="6" id="KW-0614">Plasmid</keyword>
<dbReference type="PANTHER" id="PTHR30537">
    <property type="entry name" value="HTH-TYPE TRANSCRIPTIONAL REGULATOR"/>
    <property type="match status" value="1"/>
</dbReference>
<dbReference type="SUPFAM" id="SSF46785">
    <property type="entry name" value="Winged helix' DNA-binding domain"/>
    <property type="match status" value="1"/>
</dbReference>
<gene>
    <name evidence="6" type="ORF">CES85_3298</name>
</gene>
<dbReference type="CDD" id="cd08432">
    <property type="entry name" value="PBP2_GcdR_TrpI_HvrB_AmpR_like"/>
    <property type="match status" value="1"/>
</dbReference>
<evidence type="ECO:0000256" key="3">
    <source>
        <dbReference type="ARBA" id="ARBA00023125"/>
    </source>
</evidence>
<evidence type="ECO:0000313" key="6">
    <source>
        <dbReference type="EMBL" id="ASV88395.1"/>
    </source>
</evidence>
<name>A0A248UNU3_9HYPH</name>
<dbReference type="InterPro" id="IPR036388">
    <property type="entry name" value="WH-like_DNA-bd_sf"/>
</dbReference>
<dbReference type="InterPro" id="IPR000847">
    <property type="entry name" value="LysR_HTH_N"/>
</dbReference>
<dbReference type="SUPFAM" id="SSF53850">
    <property type="entry name" value="Periplasmic binding protein-like II"/>
    <property type="match status" value="1"/>
</dbReference>
<dbReference type="GO" id="GO:0006351">
    <property type="term" value="P:DNA-templated transcription"/>
    <property type="evidence" value="ECO:0007669"/>
    <property type="project" value="TreeGrafter"/>
</dbReference>
<dbReference type="Gene3D" id="3.40.190.10">
    <property type="entry name" value="Periplasmic binding protein-like II"/>
    <property type="match status" value="2"/>
</dbReference>
<comment type="similarity">
    <text evidence="1">Belongs to the LysR transcriptional regulatory family.</text>
</comment>
<dbReference type="Pfam" id="PF00126">
    <property type="entry name" value="HTH_1"/>
    <property type="match status" value="1"/>
</dbReference>
<dbReference type="PRINTS" id="PR00039">
    <property type="entry name" value="HTHLYSR"/>
</dbReference>
<keyword evidence="3" id="KW-0238">DNA-binding</keyword>
<dbReference type="RefSeq" id="WP_095448441.1">
    <property type="nucleotide sequence ID" value="NZ_CP022605.1"/>
</dbReference>
<dbReference type="FunFam" id="1.10.10.10:FF:000001">
    <property type="entry name" value="LysR family transcriptional regulator"/>
    <property type="match status" value="1"/>
</dbReference>
<dbReference type="InterPro" id="IPR005119">
    <property type="entry name" value="LysR_subst-bd"/>
</dbReference>
<dbReference type="GO" id="GO:0003700">
    <property type="term" value="F:DNA-binding transcription factor activity"/>
    <property type="evidence" value="ECO:0007669"/>
    <property type="project" value="InterPro"/>
</dbReference>
<sequence>MDLKLDNNRLPPLQTLQSFSVVADTGSFTAAANQLNISQSAISRQIQLLEHYFGCSLFDRHTRKVLLTEQGRALLPIINGLMASLKSSFEATKRPSRTLTIRMPPTLARRWFLPRLPDLLKKHPDLNINIDTAWFARPNFSVDDIDMLITYGNGSWPGMVVIPLVRESLTPMCSPSLIETLGQPANIDKLAECVLIHSNPRHSDWMLWLQAEGAYSLRGSSNQVFDTQDFAITAAASGFGVTMGDLTFAEDDLASGALLRPFSRVLDTGYGYFALFPDRKQNRDKIQDISGWFELNAI</sequence>
<evidence type="ECO:0000256" key="1">
    <source>
        <dbReference type="ARBA" id="ARBA00009437"/>
    </source>
</evidence>
<organism evidence="6 7">
    <name type="scientific">Ochrobactrum quorumnocens</name>
    <dbReference type="NCBI Taxonomy" id="271865"/>
    <lineage>
        <taxon>Bacteria</taxon>
        <taxon>Pseudomonadati</taxon>
        <taxon>Pseudomonadota</taxon>
        <taxon>Alphaproteobacteria</taxon>
        <taxon>Hyphomicrobiales</taxon>
        <taxon>Brucellaceae</taxon>
        <taxon>Brucella/Ochrobactrum group</taxon>
        <taxon>Ochrobactrum</taxon>
    </lineage>
</organism>
<dbReference type="KEGG" id="och:CES85_3298"/>
<geneLocation type="plasmid" evidence="6 7">
    <name>unnamed1</name>
</geneLocation>
<dbReference type="Proteomes" id="UP000215256">
    <property type="component" value="Plasmid unnamed1"/>
</dbReference>
<dbReference type="OrthoDB" id="9793571at2"/>
<evidence type="ECO:0000259" key="5">
    <source>
        <dbReference type="PROSITE" id="PS50931"/>
    </source>
</evidence>
<keyword evidence="2" id="KW-0805">Transcription regulation</keyword>
<dbReference type="Gene3D" id="1.10.10.10">
    <property type="entry name" value="Winged helix-like DNA-binding domain superfamily/Winged helix DNA-binding domain"/>
    <property type="match status" value="1"/>
</dbReference>
<reference evidence="6 7" key="1">
    <citation type="submission" date="2017-07" db="EMBL/GenBank/DDBJ databases">
        <title>Phylogenetic study on the rhizospheric bacterium Ochrobactrum sp. A44.</title>
        <authorList>
            <person name="Krzyzanowska D.M."/>
            <person name="Ossowicki A."/>
            <person name="Rajewska M."/>
            <person name="Maciag T."/>
            <person name="Kaczynski Z."/>
            <person name="Czerwicka M."/>
            <person name="Jafra S."/>
        </authorList>
    </citation>
    <scope>NUCLEOTIDE SEQUENCE [LARGE SCALE GENOMIC DNA]</scope>
    <source>
        <strain evidence="6 7">A44</strain>
        <plasmid evidence="6 7">unnamed1</plasmid>
    </source>
</reference>